<dbReference type="InterPro" id="IPR032533">
    <property type="entry name" value="DUF4954"/>
</dbReference>
<evidence type="ECO:0000259" key="1">
    <source>
        <dbReference type="Pfam" id="PF16314"/>
    </source>
</evidence>
<dbReference type="Pfam" id="PF16314">
    <property type="entry name" value="DUF4954"/>
    <property type="match status" value="1"/>
</dbReference>
<feature type="domain" description="DUF4954" evidence="1">
    <location>
        <begin position="20"/>
        <end position="451"/>
    </location>
</feature>
<name>J9G871_9ZZZZ</name>
<feature type="domain" description="DUF6819" evidence="2">
    <location>
        <begin position="505"/>
        <end position="674"/>
    </location>
</feature>
<dbReference type="EMBL" id="AMCI01002323">
    <property type="protein sequence ID" value="EJX03029.1"/>
    <property type="molecule type" value="Genomic_DNA"/>
</dbReference>
<evidence type="ECO:0008006" key="4">
    <source>
        <dbReference type="Google" id="ProtNLM"/>
    </source>
</evidence>
<gene>
    <name evidence="3" type="ORF">EVA_08858</name>
</gene>
<reference evidence="3" key="1">
    <citation type="journal article" date="2012" name="PLoS ONE">
        <title>Gene sets for utilization of primary and secondary nutrition supplies in the distal gut of endangered iberian lynx.</title>
        <authorList>
            <person name="Alcaide M."/>
            <person name="Messina E."/>
            <person name="Richter M."/>
            <person name="Bargiela R."/>
            <person name="Peplies J."/>
            <person name="Huws S.A."/>
            <person name="Newbold C.J."/>
            <person name="Golyshin P.N."/>
            <person name="Simon M.A."/>
            <person name="Lopez G."/>
            <person name="Yakimov M.M."/>
            <person name="Ferrer M."/>
        </authorList>
    </citation>
    <scope>NUCLEOTIDE SEQUENCE</scope>
</reference>
<comment type="caution">
    <text evidence="3">The sequence shown here is derived from an EMBL/GenBank/DDBJ whole genome shotgun (WGS) entry which is preliminary data.</text>
</comment>
<dbReference type="SUPFAM" id="SSF51161">
    <property type="entry name" value="Trimeric LpxA-like enzymes"/>
    <property type="match status" value="1"/>
</dbReference>
<evidence type="ECO:0000313" key="3">
    <source>
        <dbReference type="EMBL" id="EJX03029.1"/>
    </source>
</evidence>
<sequence length="680" mass="76259">MMMQDFEKEWNRREDGGDSYRALTAEEVVQLQAQGCSAADWDRVRVAPGFRPDRVWHARFSGDIRLGVFEEEFVLAGGMRKPAGIYQATLHNVTVGHHCCIEHIKNYIANYTIGDHTFIDNVDILLVDGRSRFGNGVEVAVLNETGGREVTIHDRLSAHQAYILALYRHRPQLVNRLKAIIDRYADEQASERGTIGHHVTIVDAGYIKNVRIGDYCKIEGAGRLKNGSLNSNEAAPIHIGYGVVCDDFIVSSGSDVEDGTTLSRCFIGQACHLGHNYSASDSLFFSNCQEENGEACAIFAGPFTVTHHKSTLLIAGMFSFMNAGSGSNQSNHMYKLGPIHQGALERGAKTTSDSYILWPARVGAFSLVMGRHVNHADTSNLPFSYLIEQQNTTYLVPGVNLRSVGTIRDAQKWPKRDKRRDPDLLDQINYNLLSPYTIQKMLKGRSLLMELRRVSGETSETYAYQSAKIKNSSLNNGIRLYETAIHKFLGNSLIKRLEGIHFANDAEIRARLLPDTEIGSGEWVDISGLIAPKSEVEKLMTDIESGVLTDVDHIHDRFVEMHRHYYTYEWTWAYEQLLAFYHLQSDTLTARDVAAIVKRWQEAVVGLDKMVYADAKKEFSLSAMTGFGADGTRLEQEQDFEQVRGDFESNPFVQAVLQHIEVKTQLGNELLERIAPLCGE</sequence>
<accession>J9G871</accession>
<proteinExistence type="predicted"/>
<dbReference type="InterPro" id="IPR049208">
    <property type="entry name" value="DUF6819"/>
</dbReference>
<dbReference type="Gene3D" id="2.160.10.10">
    <property type="entry name" value="Hexapeptide repeat proteins"/>
    <property type="match status" value="1"/>
</dbReference>
<dbReference type="AlphaFoldDB" id="J9G871"/>
<dbReference type="Pfam" id="PF20683">
    <property type="entry name" value="DUF6819"/>
    <property type="match status" value="1"/>
</dbReference>
<organism evidence="3">
    <name type="scientific">gut metagenome</name>
    <dbReference type="NCBI Taxonomy" id="749906"/>
    <lineage>
        <taxon>unclassified sequences</taxon>
        <taxon>metagenomes</taxon>
        <taxon>organismal metagenomes</taxon>
    </lineage>
</organism>
<protein>
    <recommendedName>
        <fullName evidence="4">DUF4954 domain-containing protein</fullName>
    </recommendedName>
</protein>
<dbReference type="InterPro" id="IPR011004">
    <property type="entry name" value="Trimer_LpxA-like_sf"/>
</dbReference>
<evidence type="ECO:0000259" key="2">
    <source>
        <dbReference type="Pfam" id="PF20683"/>
    </source>
</evidence>